<evidence type="ECO:0000259" key="2">
    <source>
        <dbReference type="PROSITE" id="PS50110"/>
    </source>
</evidence>
<dbReference type="GO" id="GO:0000156">
    <property type="term" value="F:phosphorelay response regulator activity"/>
    <property type="evidence" value="ECO:0007669"/>
    <property type="project" value="InterPro"/>
</dbReference>
<dbReference type="Gene3D" id="2.40.50.1020">
    <property type="entry name" value="LytTr DNA-binding domain"/>
    <property type="match status" value="1"/>
</dbReference>
<organism evidence="4 5">
    <name type="scientific">Inhella crocodyli</name>
    <dbReference type="NCBI Taxonomy" id="2499851"/>
    <lineage>
        <taxon>Bacteria</taxon>
        <taxon>Pseudomonadati</taxon>
        <taxon>Pseudomonadota</taxon>
        <taxon>Betaproteobacteria</taxon>
        <taxon>Burkholderiales</taxon>
        <taxon>Sphaerotilaceae</taxon>
        <taxon>Inhella</taxon>
    </lineage>
</organism>
<sequence length="250" mass="26928">MSTDRRLRVLVADDEPAARARLRRLLAAHADVGHVVEAVDTPSALAAAQREGPFALAVLDIDMPGPNGLQLAEVLTRDGLVRCVVFSTAHAQHALDAFALGAVDYLLKPFHAERLAQSLDRVRAWVAQPPAAHAWVSTREGRRRIALADVQWVASADNYVSLHLPPQQFLERGALVAWLAQPGWAGRFVRVHRCHAVNPAHVQAVAPQAGGEALLTMRSGAVLGVSRRFREALDTVLSGAAPHSPQAAPR</sequence>
<keyword evidence="1" id="KW-0597">Phosphoprotein</keyword>
<protein>
    <submittedName>
        <fullName evidence="4">Response regulator transcription factor</fullName>
    </submittedName>
</protein>
<dbReference type="SMART" id="SM00850">
    <property type="entry name" value="LytTR"/>
    <property type="match status" value="1"/>
</dbReference>
<dbReference type="RefSeq" id="WP_127682022.1">
    <property type="nucleotide sequence ID" value="NZ_SACM01000001.1"/>
</dbReference>
<dbReference type="SUPFAM" id="SSF52172">
    <property type="entry name" value="CheY-like"/>
    <property type="match status" value="1"/>
</dbReference>
<evidence type="ECO:0000259" key="3">
    <source>
        <dbReference type="PROSITE" id="PS50930"/>
    </source>
</evidence>
<reference evidence="4 5" key="1">
    <citation type="submission" date="2019-01" db="EMBL/GenBank/DDBJ databases">
        <authorList>
            <person name="Chen W.-M."/>
        </authorList>
    </citation>
    <scope>NUCLEOTIDE SEQUENCE [LARGE SCALE GENOMIC DNA]</scope>
    <source>
        <strain evidence="4 5">CCP-18</strain>
    </source>
</reference>
<dbReference type="PROSITE" id="PS50930">
    <property type="entry name" value="HTH_LYTTR"/>
    <property type="match status" value="1"/>
</dbReference>
<gene>
    <name evidence="4" type="ORF">EOD73_06645</name>
</gene>
<keyword evidence="5" id="KW-1185">Reference proteome</keyword>
<dbReference type="GO" id="GO:0003677">
    <property type="term" value="F:DNA binding"/>
    <property type="evidence" value="ECO:0007669"/>
    <property type="project" value="InterPro"/>
</dbReference>
<dbReference type="Pfam" id="PF04397">
    <property type="entry name" value="LytTR"/>
    <property type="match status" value="1"/>
</dbReference>
<comment type="caution">
    <text evidence="4">The sequence shown here is derived from an EMBL/GenBank/DDBJ whole genome shotgun (WGS) entry which is preliminary data.</text>
</comment>
<dbReference type="InterPro" id="IPR001789">
    <property type="entry name" value="Sig_transdc_resp-reg_receiver"/>
</dbReference>
<dbReference type="PANTHER" id="PTHR37299:SF1">
    <property type="entry name" value="STAGE 0 SPORULATION PROTEIN A HOMOLOG"/>
    <property type="match status" value="1"/>
</dbReference>
<dbReference type="OrthoDB" id="9781059at2"/>
<dbReference type="EMBL" id="SACM01000001">
    <property type="protein sequence ID" value="RVT88642.1"/>
    <property type="molecule type" value="Genomic_DNA"/>
</dbReference>
<name>A0A3S2V545_9BURK</name>
<feature type="domain" description="HTH LytTR-type" evidence="3">
    <location>
        <begin position="134"/>
        <end position="235"/>
    </location>
</feature>
<dbReference type="Pfam" id="PF00072">
    <property type="entry name" value="Response_reg"/>
    <property type="match status" value="1"/>
</dbReference>
<dbReference type="AlphaFoldDB" id="A0A3S2V545"/>
<feature type="domain" description="Response regulatory" evidence="2">
    <location>
        <begin position="8"/>
        <end position="123"/>
    </location>
</feature>
<dbReference type="Proteomes" id="UP000288587">
    <property type="component" value="Unassembled WGS sequence"/>
</dbReference>
<dbReference type="PANTHER" id="PTHR37299">
    <property type="entry name" value="TRANSCRIPTIONAL REGULATOR-RELATED"/>
    <property type="match status" value="1"/>
</dbReference>
<dbReference type="SMART" id="SM00448">
    <property type="entry name" value="REC"/>
    <property type="match status" value="1"/>
</dbReference>
<dbReference type="InterPro" id="IPR046947">
    <property type="entry name" value="LytR-like"/>
</dbReference>
<feature type="modified residue" description="4-aspartylphosphate" evidence="1">
    <location>
        <position position="60"/>
    </location>
</feature>
<dbReference type="Gene3D" id="3.40.50.2300">
    <property type="match status" value="1"/>
</dbReference>
<dbReference type="PROSITE" id="PS50110">
    <property type="entry name" value="RESPONSE_REGULATORY"/>
    <property type="match status" value="1"/>
</dbReference>
<evidence type="ECO:0000313" key="4">
    <source>
        <dbReference type="EMBL" id="RVT88642.1"/>
    </source>
</evidence>
<evidence type="ECO:0000313" key="5">
    <source>
        <dbReference type="Proteomes" id="UP000288587"/>
    </source>
</evidence>
<proteinExistence type="predicted"/>
<evidence type="ECO:0000256" key="1">
    <source>
        <dbReference type="PROSITE-ProRule" id="PRU00169"/>
    </source>
</evidence>
<accession>A0A3S2V545</accession>
<dbReference type="InterPro" id="IPR007492">
    <property type="entry name" value="LytTR_DNA-bd_dom"/>
</dbReference>
<dbReference type="InterPro" id="IPR011006">
    <property type="entry name" value="CheY-like_superfamily"/>
</dbReference>